<dbReference type="Proteomes" id="UP000615026">
    <property type="component" value="Unassembled WGS sequence"/>
</dbReference>
<evidence type="ECO:0000313" key="2">
    <source>
        <dbReference type="Proteomes" id="UP000615026"/>
    </source>
</evidence>
<reference evidence="1" key="1">
    <citation type="submission" date="2020-10" db="EMBL/GenBank/DDBJ databases">
        <authorList>
            <person name="Castelo-Branco R."/>
            <person name="Eusebio N."/>
            <person name="Adriana R."/>
            <person name="Vieira A."/>
            <person name="Brugerolle De Fraissinette N."/>
            <person name="Rezende De Castro R."/>
            <person name="Schneider M.P."/>
            <person name="Vasconcelos V."/>
            <person name="Leao P.N."/>
        </authorList>
    </citation>
    <scope>NUCLEOTIDE SEQUENCE</scope>
    <source>
        <strain evidence="1">LEGE 11479</strain>
    </source>
</reference>
<dbReference type="EMBL" id="JADEXP010000176">
    <property type="protein sequence ID" value="MBE9068519.1"/>
    <property type="molecule type" value="Genomic_DNA"/>
</dbReference>
<accession>A0A928ZW37</accession>
<organism evidence="1 2">
    <name type="scientific">Leptolyngbya cf. ectocarpi LEGE 11479</name>
    <dbReference type="NCBI Taxonomy" id="1828722"/>
    <lineage>
        <taxon>Bacteria</taxon>
        <taxon>Bacillati</taxon>
        <taxon>Cyanobacteriota</taxon>
        <taxon>Cyanophyceae</taxon>
        <taxon>Leptolyngbyales</taxon>
        <taxon>Leptolyngbyaceae</taxon>
        <taxon>Leptolyngbya group</taxon>
        <taxon>Leptolyngbya</taxon>
    </lineage>
</organism>
<name>A0A928ZW37_LEPEC</name>
<dbReference type="AlphaFoldDB" id="A0A928ZW37"/>
<evidence type="ECO:0000313" key="1">
    <source>
        <dbReference type="EMBL" id="MBE9068519.1"/>
    </source>
</evidence>
<protein>
    <submittedName>
        <fullName evidence="1">Uncharacterized protein</fullName>
    </submittedName>
</protein>
<dbReference type="RefSeq" id="WP_193994465.1">
    <property type="nucleotide sequence ID" value="NZ_JADEXP010000176.1"/>
</dbReference>
<keyword evidence="2" id="KW-1185">Reference proteome</keyword>
<gene>
    <name evidence="1" type="ORF">IQ260_17870</name>
</gene>
<proteinExistence type="predicted"/>
<comment type="caution">
    <text evidence="1">The sequence shown here is derived from an EMBL/GenBank/DDBJ whole genome shotgun (WGS) entry which is preliminary data.</text>
</comment>
<sequence length="72" mass="8080">MAIRQLTKAEVNRLLLTLTLSGYIPERDFKIDENGQILARKEIMPMIRRIPALSEADATLLNSHQSPSTVCS</sequence>